<dbReference type="AlphaFoldDB" id="G4ZZS8"/>
<dbReference type="Proteomes" id="UP000002640">
    <property type="component" value="Unassembled WGS sequence"/>
</dbReference>
<protein>
    <submittedName>
        <fullName evidence="1">Uncharacterized protein</fullName>
    </submittedName>
</protein>
<dbReference type="EMBL" id="JH159158">
    <property type="protein sequence ID" value="EGZ11225.1"/>
    <property type="molecule type" value="Genomic_DNA"/>
</dbReference>
<dbReference type="GeneID" id="20660207"/>
<dbReference type="RefSeq" id="XP_009533970.1">
    <property type="nucleotide sequence ID" value="XM_009535675.1"/>
</dbReference>
<name>G4ZZS8_PHYSP</name>
<evidence type="ECO:0000313" key="2">
    <source>
        <dbReference type="Proteomes" id="UP000002640"/>
    </source>
</evidence>
<dbReference type="KEGG" id="psoj:PHYSODRAFT_519678"/>
<keyword evidence="2" id="KW-1185">Reference proteome</keyword>
<reference evidence="1 2" key="1">
    <citation type="journal article" date="2006" name="Science">
        <title>Phytophthora genome sequences uncover evolutionary origins and mechanisms of pathogenesis.</title>
        <authorList>
            <person name="Tyler B.M."/>
            <person name="Tripathy S."/>
            <person name="Zhang X."/>
            <person name="Dehal P."/>
            <person name="Jiang R.H."/>
            <person name="Aerts A."/>
            <person name="Arredondo F.D."/>
            <person name="Baxter L."/>
            <person name="Bensasson D."/>
            <person name="Beynon J.L."/>
            <person name="Chapman J."/>
            <person name="Damasceno C.M."/>
            <person name="Dorrance A.E."/>
            <person name="Dou D."/>
            <person name="Dickerman A.W."/>
            <person name="Dubchak I.L."/>
            <person name="Garbelotto M."/>
            <person name="Gijzen M."/>
            <person name="Gordon S.G."/>
            <person name="Govers F."/>
            <person name="Grunwald N.J."/>
            <person name="Huang W."/>
            <person name="Ivors K.L."/>
            <person name="Jones R.W."/>
            <person name="Kamoun S."/>
            <person name="Krampis K."/>
            <person name="Lamour K.H."/>
            <person name="Lee M.K."/>
            <person name="McDonald W.H."/>
            <person name="Medina M."/>
            <person name="Meijer H.J."/>
            <person name="Nordberg E.K."/>
            <person name="Maclean D.J."/>
            <person name="Ospina-Giraldo M.D."/>
            <person name="Morris P.F."/>
            <person name="Phuntumart V."/>
            <person name="Putnam N.H."/>
            <person name="Rash S."/>
            <person name="Rose J.K."/>
            <person name="Sakihama Y."/>
            <person name="Salamov A.A."/>
            <person name="Savidor A."/>
            <person name="Scheuring C.F."/>
            <person name="Smith B.M."/>
            <person name="Sobral B.W."/>
            <person name="Terry A."/>
            <person name="Torto-Alalibo T.A."/>
            <person name="Win J."/>
            <person name="Xu Z."/>
            <person name="Zhang H."/>
            <person name="Grigoriev I.V."/>
            <person name="Rokhsar D.S."/>
            <person name="Boore J.L."/>
        </authorList>
    </citation>
    <scope>NUCLEOTIDE SEQUENCE [LARGE SCALE GENOMIC DNA]</scope>
    <source>
        <strain evidence="1 2">P6497</strain>
    </source>
</reference>
<dbReference type="InParanoid" id="G4ZZS8"/>
<evidence type="ECO:0000313" key="1">
    <source>
        <dbReference type="EMBL" id="EGZ11225.1"/>
    </source>
</evidence>
<sequence>MSSGFSYPSPIFTSPIYNPAFFLQLDASGFLTYDYAQTLYLNKYDYRLTYITGVSQGVASPGVALVPGSGGNISGLGGLRCSSLLLMVLPFQAYQRM</sequence>
<organism evidence="1 2">
    <name type="scientific">Phytophthora sojae (strain P6497)</name>
    <name type="common">Soybean stem and root rot agent</name>
    <name type="synonym">Phytophthora megasperma f. sp. glycines</name>
    <dbReference type="NCBI Taxonomy" id="1094619"/>
    <lineage>
        <taxon>Eukaryota</taxon>
        <taxon>Sar</taxon>
        <taxon>Stramenopiles</taxon>
        <taxon>Oomycota</taxon>
        <taxon>Peronosporomycetes</taxon>
        <taxon>Peronosporales</taxon>
        <taxon>Peronosporaceae</taxon>
        <taxon>Phytophthora</taxon>
    </lineage>
</organism>
<proteinExistence type="predicted"/>
<accession>G4ZZS8</accession>
<gene>
    <name evidence="1" type="ORF">PHYSODRAFT_519678</name>
</gene>